<dbReference type="EC" id="2.3.2.27" evidence="3"/>
<dbReference type="SUPFAM" id="SSF57850">
    <property type="entry name" value="RING/U-box"/>
    <property type="match status" value="1"/>
</dbReference>
<organism evidence="16 17">
    <name type="scientific">Zostera marina</name>
    <name type="common">Eelgrass</name>
    <dbReference type="NCBI Taxonomy" id="29655"/>
    <lineage>
        <taxon>Eukaryota</taxon>
        <taxon>Viridiplantae</taxon>
        <taxon>Streptophyta</taxon>
        <taxon>Embryophyta</taxon>
        <taxon>Tracheophyta</taxon>
        <taxon>Spermatophyta</taxon>
        <taxon>Magnoliopsida</taxon>
        <taxon>Liliopsida</taxon>
        <taxon>Zosteraceae</taxon>
        <taxon>Zostera</taxon>
    </lineage>
</organism>
<accession>A0A0K9PDM1</accession>
<dbReference type="Pfam" id="PF12483">
    <property type="entry name" value="GIDE"/>
    <property type="match status" value="1"/>
</dbReference>
<evidence type="ECO:0000256" key="3">
    <source>
        <dbReference type="ARBA" id="ARBA00012483"/>
    </source>
</evidence>
<dbReference type="GO" id="GO:0016874">
    <property type="term" value="F:ligase activity"/>
    <property type="evidence" value="ECO:0007669"/>
    <property type="project" value="UniProtKB-KW"/>
</dbReference>
<dbReference type="InterPro" id="IPR013083">
    <property type="entry name" value="Znf_RING/FYVE/PHD"/>
</dbReference>
<proteinExistence type="predicted"/>
<evidence type="ECO:0000256" key="6">
    <source>
        <dbReference type="ARBA" id="ARBA00022723"/>
    </source>
</evidence>
<keyword evidence="16" id="KW-0436">Ligase</keyword>
<keyword evidence="4" id="KW-0808">Transferase</keyword>
<evidence type="ECO:0000313" key="16">
    <source>
        <dbReference type="EMBL" id="KMZ67066.1"/>
    </source>
</evidence>
<evidence type="ECO:0000256" key="7">
    <source>
        <dbReference type="ARBA" id="ARBA00022771"/>
    </source>
</evidence>
<dbReference type="GO" id="GO:0061630">
    <property type="term" value="F:ubiquitin protein ligase activity"/>
    <property type="evidence" value="ECO:0007669"/>
    <property type="project" value="UniProtKB-EC"/>
</dbReference>
<dbReference type="InterPro" id="IPR022170">
    <property type="entry name" value="MUL1-like"/>
</dbReference>
<comment type="subcellular location">
    <subcellularLocation>
        <location evidence="2">Membrane</location>
        <topology evidence="2">Multi-pass membrane protein</topology>
    </subcellularLocation>
</comment>
<evidence type="ECO:0000256" key="2">
    <source>
        <dbReference type="ARBA" id="ARBA00004141"/>
    </source>
</evidence>
<comment type="caution">
    <text evidence="16">The sequence shown here is derived from an EMBL/GenBank/DDBJ whole genome shotgun (WGS) entry which is preliminary data.</text>
</comment>
<sequence length="376" mass="41421">MSSRDQAALAVLSKLAMALDGAILGITLAVFAGQTWIKYRFSSNALNKIRHAPSISISDLRSVLSLSSSDDQDPSSSSGEKLVVVRGVVQKDSLAGDALPLDARERAVVVQKTQTCLYSEWRGIFGWSLDLRTLFSGSKKEPQSFLLQSVPFILSGDDTIHVNLDGSTQPLPLTTVYHQMIPVQSITPAFQILFNNEFPVAILDEEKILPIGKSITAIGICKLKNGILEIKSSNELPCFLSDIEKNEIEANLSLNNNILFWTGLLVGSLSICILGYAFRRNWQRWKQWRRRSGQETGQASSSNEVEEVAEDDEEIGDIPDGQLCVVCLTRRKVVAFTPCGHLACCPLCARLVVREEYPKCPLCRQSVASSIRIYAS</sequence>
<protein>
    <recommendedName>
        <fullName evidence="3">RING-type E3 ubiquitin transferase</fullName>
        <ecNumber evidence="3">2.3.2.27</ecNumber>
    </recommendedName>
</protein>
<evidence type="ECO:0000256" key="9">
    <source>
        <dbReference type="ARBA" id="ARBA00022833"/>
    </source>
</evidence>
<dbReference type="PROSITE" id="PS50089">
    <property type="entry name" value="ZF_RING_2"/>
    <property type="match status" value="1"/>
</dbReference>
<reference evidence="17" key="1">
    <citation type="journal article" date="2016" name="Nature">
        <title>The genome of the seagrass Zostera marina reveals angiosperm adaptation to the sea.</title>
        <authorList>
            <person name="Olsen J.L."/>
            <person name="Rouze P."/>
            <person name="Verhelst B."/>
            <person name="Lin Y.-C."/>
            <person name="Bayer T."/>
            <person name="Collen J."/>
            <person name="Dattolo E."/>
            <person name="De Paoli E."/>
            <person name="Dittami S."/>
            <person name="Maumus F."/>
            <person name="Michel G."/>
            <person name="Kersting A."/>
            <person name="Lauritano C."/>
            <person name="Lohaus R."/>
            <person name="Toepel M."/>
            <person name="Tonon T."/>
            <person name="Vanneste K."/>
            <person name="Amirebrahimi M."/>
            <person name="Brakel J."/>
            <person name="Bostroem C."/>
            <person name="Chovatia M."/>
            <person name="Grimwood J."/>
            <person name="Jenkins J.W."/>
            <person name="Jueterbock A."/>
            <person name="Mraz A."/>
            <person name="Stam W.T."/>
            <person name="Tice H."/>
            <person name="Bornberg-Bauer E."/>
            <person name="Green P.J."/>
            <person name="Pearson G.A."/>
            <person name="Procaccini G."/>
            <person name="Duarte C.M."/>
            <person name="Schmutz J."/>
            <person name="Reusch T.B.H."/>
            <person name="Van de Peer Y."/>
        </authorList>
    </citation>
    <scope>NUCLEOTIDE SEQUENCE [LARGE SCALE GENOMIC DNA]</scope>
    <source>
        <strain evidence="17">cv. Finnish</strain>
    </source>
</reference>
<keyword evidence="11 14" id="KW-0472">Membrane</keyword>
<dbReference type="InterPro" id="IPR044247">
    <property type="entry name" value="SPL2-like"/>
</dbReference>
<evidence type="ECO:0000256" key="14">
    <source>
        <dbReference type="SAM" id="Phobius"/>
    </source>
</evidence>
<dbReference type="PANTHER" id="PTHR47355">
    <property type="entry name" value="E3 UBIQUITIN-PROTEIN LIGASE SPL2"/>
    <property type="match status" value="1"/>
</dbReference>
<dbReference type="PANTHER" id="PTHR47355:SF1">
    <property type="entry name" value="E3 UBIQUITIN-PROTEIN LIGASE SPL2"/>
    <property type="match status" value="1"/>
</dbReference>
<feature type="compositionally biased region" description="Polar residues" evidence="13">
    <location>
        <begin position="294"/>
        <end position="303"/>
    </location>
</feature>
<dbReference type="CDD" id="cd23145">
    <property type="entry name" value="RING-HC_SPL2-like"/>
    <property type="match status" value="1"/>
</dbReference>
<dbReference type="OMA" id="RWPQSDY"/>
<dbReference type="Pfam" id="PF13920">
    <property type="entry name" value="zf-C3HC4_3"/>
    <property type="match status" value="1"/>
</dbReference>
<dbReference type="OrthoDB" id="1711136at2759"/>
<dbReference type="AlphaFoldDB" id="A0A0K9PDM1"/>
<feature type="region of interest" description="Disordered" evidence="13">
    <location>
        <begin position="293"/>
        <end position="312"/>
    </location>
</feature>
<dbReference type="STRING" id="29655.A0A0K9PDM1"/>
<dbReference type="GO" id="GO:0016567">
    <property type="term" value="P:protein ubiquitination"/>
    <property type="evidence" value="ECO:0007669"/>
    <property type="project" value="InterPro"/>
</dbReference>
<comment type="catalytic activity">
    <reaction evidence="1">
        <text>S-ubiquitinyl-[E2 ubiquitin-conjugating enzyme]-L-cysteine + [acceptor protein]-L-lysine = [E2 ubiquitin-conjugating enzyme]-L-cysteine + N(6)-ubiquitinyl-[acceptor protein]-L-lysine.</text>
        <dbReference type="EC" id="2.3.2.27"/>
    </reaction>
</comment>
<name>A0A0K9PDM1_ZOSMR</name>
<keyword evidence="10 14" id="KW-1133">Transmembrane helix</keyword>
<keyword evidence="6" id="KW-0479">Metal-binding</keyword>
<evidence type="ECO:0000256" key="13">
    <source>
        <dbReference type="SAM" id="MobiDB-lite"/>
    </source>
</evidence>
<keyword evidence="17" id="KW-1185">Reference proteome</keyword>
<evidence type="ECO:0000259" key="15">
    <source>
        <dbReference type="PROSITE" id="PS50089"/>
    </source>
</evidence>
<keyword evidence="5 14" id="KW-0812">Transmembrane</keyword>
<gene>
    <name evidence="16" type="ORF">ZOSMA_27G01190</name>
</gene>
<evidence type="ECO:0000256" key="4">
    <source>
        <dbReference type="ARBA" id="ARBA00022679"/>
    </source>
</evidence>
<keyword evidence="8" id="KW-0833">Ubl conjugation pathway</keyword>
<dbReference type="Proteomes" id="UP000036987">
    <property type="component" value="Unassembled WGS sequence"/>
</dbReference>
<evidence type="ECO:0000313" key="17">
    <source>
        <dbReference type="Proteomes" id="UP000036987"/>
    </source>
</evidence>
<feature type="transmembrane region" description="Helical" evidence="14">
    <location>
        <begin position="258"/>
        <end position="278"/>
    </location>
</feature>
<feature type="domain" description="RING-type" evidence="15">
    <location>
        <begin position="324"/>
        <end position="364"/>
    </location>
</feature>
<evidence type="ECO:0000256" key="5">
    <source>
        <dbReference type="ARBA" id="ARBA00022692"/>
    </source>
</evidence>
<evidence type="ECO:0000256" key="12">
    <source>
        <dbReference type="PROSITE-ProRule" id="PRU00175"/>
    </source>
</evidence>
<dbReference type="GO" id="GO:0008270">
    <property type="term" value="F:zinc ion binding"/>
    <property type="evidence" value="ECO:0007669"/>
    <property type="project" value="UniProtKB-KW"/>
</dbReference>
<evidence type="ECO:0000256" key="10">
    <source>
        <dbReference type="ARBA" id="ARBA00022989"/>
    </source>
</evidence>
<evidence type="ECO:0000256" key="8">
    <source>
        <dbReference type="ARBA" id="ARBA00022786"/>
    </source>
</evidence>
<dbReference type="Gene3D" id="3.30.40.10">
    <property type="entry name" value="Zinc/RING finger domain, C3HC4 (zinc finger)"/>
    <property type="match status" value="1"/>
</dbReference>
<dbReference type="GO" id="GO:0009507">
    <property type="term" value="C:chloroplast"/>
    <property type="evidence" value="ECO:0000318"/>
    <property type="project" value="GO_Central"/>
</dbReference>
<keyword evidence="7 12" id="KW-0863">Zinc-finger</keyword>
<dbReference type="InterPro" id="IPR001841">
    <property type="entry name" value="Znf_RING"/>
</dbReference>
<dbReference type="GO" id="GO:0016020">
    <property type="term" value="C:membrane"/>
    <property type="evidence" value="ECO:0007669"/>
    <property type="project" value="UniProtKB-SubCell"/>
</dbReference>
<dbReference type="EMBL" id="LFYR01000932">
    <property type="protein sequence ID" value="KMZ67066.1"/>
    <property type="molecule type" value="Genomic_DNA"/>
</dbReference>
<evidence type="ECO:0000256" key="11">
    <source>
        <dbReference type="ARBA" id="ARBA00023136"/>
    </source>
</evidence>
<keyword evidence="9" id="KW-0862">Zinc</keyword>
<evidence type="ECO:0000256" key="1">
    <source>
        <dbReference type="ARBA" id="ARBA00000900"/>
    </source>
</evidence>